<evidence type="ECO:0000256" key="2">
    <source>
        <dbReference type="ARBA" id="ARBA00022603"/>
    </source>
</evidence>
<dbReference type="PROSITE" id="PS51585">
    <property type="entry name" value="SAM_MT_TPMT"/>
    <property type="match status" value="1"/>
</dbReference>
<sequence>MSEQEAPTLQAQFAAIVSPKISNYTNGDHQSLWKALWDNGTYLPWDRGQSSPSLVDLLNDHPSLITPSSPSQQLTALVPGCGRGYDVLLFASHGLKSYGLELSSSAVTAARENAKTSGLNPELHTFITGDFFTKNWQSGENSGTPEEFDVVYDYTFLCAMDPSQGLREKWADRMAGLVKKGGVLICLEFPLYKDLELPGPPWPLREEIYKGLLENVGFVREMYVTPRRYLESGEGSDMVSVWRRQ</sequence>
<protein>
    <submittedName>
        <fullName evidence="5">Uncharacterized protein</fullName>
    </submittedName>
</protein>
<dbReference type="SUPFAM" id="SSF53335">
    <property type="entry name" value="S-adenosyl-L-methionine-dependent methyltransferases"/>
    <property type="match status" value="1"/>
</dbReference>
<comment type="caution">
    <text evidence="5">The sequence shown here is derived from an EMBL/GenBank/DDBJ whole genome shotgun (WGS) entry which is preliminary data.</text>
</comment>
<name>A0A7C8P857_ORBOL</name>
<accession>A0A7C8P857</accession>
<dbReference type="GO" id="GO:0032259">
    <property type="term" value="P:methylation"/>
    <property type="evidence" value="ECO:0007669"/>
    <property type="project" value="UniProtKB-KW"/>
</dbReference>
<evidence type="ECO:0000313" key="5">
    <source>
        <dbReference type="EMBL" id="TGJ63745.1"/>
    </source>
</evidence>
<dbReference type="Pfam" id="PF05724">
    <property type="entry name" value="TPMT"/>
    <property type="match status" value="1"/>
</dbReference>
<reference evidence="5 6" key="1">
    <citation type="submission" date="2019-03" db="EMBL/GenBank/DDBJ databases">
        <title>Nematode-trapping fungi genome.</title>
        <authorList>
            <person name="Vidal-Diez De Ulzurrun G."/>
        </authorList>
    </citation>
    <scope>NUCLEOTIDE SEQUENCE [LARGE SCALE GENOMIC DNA]</scope>
    <source>
        <strain evidence="5 6">TWF154</strain>
    </source>
</reference>
<evidence type="ECO:0000313" key="6">
    <source>
        <dbReference type="Proteomes" id="UP000297595"/>
    </source>
</evidence>
<evidence type="ECO:0000256" key="4">
    <source>
        <dbReference type="ARBA" id="ARBA00022691"/>
    </source>
</evidence>
<evidence type="ECO:0000256" key="3">
    <source>
        <dbReference type="ARBA" id="ARBA00022679"/>
    </source>
</evidence>
<dbReference type="EMBL" id="SOZJ01000008">
    <property type="protein sequence ID" value="TGJ63745.1"/>
    <property type="molecule type" value="Genomic_DNA"/>
</dbReference>
<dbReference type="GO" id="GO:0008757">
    <property type="term" value="F:S-adenosylmethionine-dependent methyltransferase activity"/>
    <property type="evidence" value="ECO:0007669"/>
    <property type="project" value="InterPro"/>
</dbReference>
<dbReference type="Gene3D" id="3.40.50.150">
    <property type="entry name" value="Vaccinia Virus protein VP39"/>
    <property type="match status" value="1"/>
</dbReference>
<gene>
    <name evidence="5" type="ORF">EYR41_011640</name>
</gene>
<dbReference type="PANTHER" id="PTHR32183">
    <property type="match status" value="1"/>
</dbReference>
<keyword evidence="1" id="KW-0597">Phosphoprotein</keyword>
<keyword evidence="3" id="KW-0808">Transferase</keyword>
<dbReference type="CDD" id="cd02440">
    <property type="entry name" value="AdoMet_MTases"/>
    <property type="match status" value="1"/>
</dbReference>
<evidence type="ECO:0000256" key="1">
    <source>
        <dbReference type="ARBA" id="ARBA00022553"/>
    </source>
</evidence>
<organism evidence="5 6">
    <name type="scientific">Orbilia oligospora</name>
    <name type="common">Nematode-trapping fungus</name>
    <name type="synonym">Arthrobotrys oligospora</name>
    <dbReference type="NCBI Taxonomy" id="2813651"/>
    <lineage>
        <taxon>Eukaryota</taxon>
        <taxon>Fungi</taxon>
        <taxon>Dikarya</taxon>
        <taxon>Ascomycota</taxon>
        <taxon>Pezizomycotina</taxon>
        <taxon>Orbiliomycetes</taxon>
        <taxon>Orbiliales</taxon>
        <taxon>Orbiliaceae</taxon>
        <taxon>Orbilia</taxon>
    </lineage>
</organism>
<dbReference type="Proteomes" id="UP000297595">
    <property type="component" value="Unassembled WGS sequence"/>
</dbReference>
<keyword evidence="4" id="KW-0949">S-adenosyl-L-methionine</keyword>
<keyword evidence="2" id="KW-0489">Methyltransferase</keyword>
<dbReference type="InterPro" id="IPR029063">
    <property type="entry name" value="SAM-dependent_MTases_sf"/>
</dbReference>
<dbReference type="PANTHER" id="PTHR32183:SF6">
    <property type="entry name" value="CYSTEINE SULFINATE DESULFINASE_CYSTEINE DESULFURASE AND RELATED ENZYMES"/>
    <property type="match status" value="1"/>
</dbReference>
<proteinExistence type="predicted"/>
<dbReference type="AlphaFoldDB" id="A0A7C8P857"/>
<dbReference type="InterPro" id="IPR008854">
    <property type="entry name" value="TPMT"/>
</dbReference>